<reference evidence="2" key="2">
    <citation type="submission" date="2022-06" db="UniProtKB">
        <authorList>
            <consortium name="EnsemblMetazoa"/>
        </authorList>
    </citation>
    <scope>IDENTIFICATION</scope>
    <source>
        <strain evidence="2">DF5081</strain>
    </source>
</reference>
<dbReference type="Proteomes" id="UP000005237">
    <property type="component" value="Unassembled WGS sequence"/>
</dbReference>
<feature type="compositionally biased region" description="Polar residues" evidence="1">
    <location>
        <begin position="821"/>
        <end position="831"/>
    </location>
</feature>
<keyword evidence="3" id="KW-1185">Reference proteome</keyword>
<feature type="compositionally biased region" description="Polar residues" evidence="1">
    <location>
        <begin position="1081"/>
        <end position="1094"/>
    </location>
</feature>
<feature type="region of interest" description="Disordered" evidence="1">
    <location>
        <begin position="483"/>
        <end position="1102"/>
    </location>
</feature>
<name>A0A8R1HUP8_CAEJA</name>
<sequence length="1476" mass="160409">MADSLLDNYNPLYDIHLRQYFALPHMQKHLQKMGLLESTLNLNGDEVYARHHAMMDMMLKNREAQLLKIAELRKKLDAAEKVEICRRIRTGQSPESYRRGKPSRSLSRSRANQKGGMGGGRQRRFSNSYEDRDFVQHIEEKNVDPDDYDTRDPYKRLSANAKRFNYLHKLDDKTLVAYKDNLKLQLQRLERFREISFGPHSVARQPPPLQTSWFFRRRSALNIRGRKTTTGNKLNASYDSRTSCPPAARKRKDSNTRLPPINPQKARVPVKQPVMSLQQTTTRLPPATKKPAPTRGRPSNKRQTTTTTMTTITTDSKSPHSITSLPPLPSITGHGIFTGAAAAANVGSALFSDKQKNSPTLPTSPIHQAQESVENESLVGTIDQEHVDEQQTIEDHNETEVVTYNAPPDNLHGNYEDTDSEPEYAEEDDITQEEILAHHKLDQQANEPMAEQIEITQSMMGQDHSSSNLEEVHSENRFSPVHAEDDFTQSKVASQSPVHKVNSWEHKEREASQSPEQSTQHYQHQTIESHTSESFEHYSPAPQSPVVAVSNSPDLYVQVTAGSQSSAHQSPVDAEVVAEPIHVTTEHFSPPPESPVTSEGHSLPSQSPVAVDSHSPAPQSPDIAASHSPAPESPIAADIHSPAHSPAAAVSQHSAPQSPVAAENDYSASQSPVAAESYSQAPKSPVVAESHSPAPQSPDIVVSHSSAPQSPAAAENDYSAPQSPVAVENKSSAPQSPGIAVSYSPAPQSPVAAESHSPAHSPAAPQSEYSAPQSPIAVGIHSPVAQSPVGAESDSYAPQSPVIVESHSPPLQSPVAAESHSPAQHSPVTTKTHSEEAHNAFAPEGNFSPTQHPMAAQNQYSAPESPVANKSHSPAPKSPVTSESHYEVTHSSFAPEGQYSAPQSPNAVQSSYTASQNPFAANGHSPASQSPVDAERKSTESQNQFASESHISPSQSPVSAQSQNSAPQSPVAAVSHSPAPESPNAVQSHYTASQSPFATNGHNTAPQSPDNDERHSTAPQSPVAAEDHFLPSLSPVAYDSHSPVPQSPVAAENYSPEPQNPFVSEDHSPAPQSPAAVGTHSPRSVNSNNASENGNQEEESFVVQHHSALSMGVDNHINSEDYNVSAAHNPTVNYPHEEFEERQSPIDAPTFQEQGVAIADRIDLEAYHNSPTKETTSPVIVNPIQVHVVAEQVAEQLSSLSNNDIITEPANQDSSLTSEAINEIPVIIDMVNNYEEPSHSPEAYELNYKQESAPTNVDPMTTSFYQPSSEHGGSDTFIETGPENTTGYNLYDDGSEHNEESLTHSVYIEKGNSNNDSASPVADNLIYSNGARDANISTDSLVIHDDHDKSDYQMTQSIYQPSDETSEQEWDDGNKHVHEVIREHTDEFGNSRTETITSTTTTVIKSGVDKRNNNADAEREHSERHEERTILEENDEHGSNGNLFRETIVTTTHTTGGLPEGGILVDDGDETNISSL</sequence>
<feature type="region of interest" description="Disordered" evidence="1">
    <location>
        <begin position="1453"/>
        <end position="1476"/>
    </location>
</feature>
<feature type="compositionally biased region" description="Acidic residues" evidence="1">
    <location>
        <begin position="416"/>
        <end position="427"/>
    </location>
</feature>
<evidence type="ECO:0000256" key="1">
    <source>
        <dbReference type="SAM" id="MobiDB-lite"/>
    </source>
</evidence>
<feature type="compositionally biased region" description="Polar residues" evidence="1">
    <location>
        <begin position="228"/>
        <end position="243"/>
    </location>
</feature>
<feature type="compositionally biased region" description="Polar residues" evidence="1">
    <location>
        <begin position="940"/>
        <end position="951"/>
    </location>
</feature>
<accession>A0A8R1HUP8</accession>
<dbReference type="InterPro" id="IPR027962">
    <property type="entry name" value="ERICH3"/>
</dbReference>
<protein>
    <submittedName>
        <fullName evidence="2">Uncharacterized protein</fullName>
    </submittedName>
</protein>
<dbReference type="EnsemblMetazoa" id="CJA12361.1">
    <property type="protein sequence ID" value="CJA12361.1"/>
    <property type="gene ID" value="WBGene00131565"/>
</dbReference>
<feature type="region of interest" description="Disordered" evidence="1">
    <location>
        <begin position="405"/>
        <end position="427"/>
    </location>
</feature>
<proteinExistence type="predicted"/>
<feature type="compositionally biased region" description="Polar residues" evidence="1">
    <location>
        <begin position="900"/>
        <end position="931"/>
    </location>
</feature>
<dbReference type="PANTHER" id="PTHR23034:SF2">
    <property type="entry name" value="GLUTAMATE-RICH PROTEIN 3"/>
    <property type="match status" value="1"/>
</dbReference>
<organism evidence="2 3">
    <name type="scientific">Caenorhabditis japonica</name>
    <dbReference type="NCBI Taxonomy" id="281687"/>
    <lineage>
        <taxon>Eukaryota</taxon>
        <taxon>Metazoa</taxon>
        <taxon>Ecdysozoa</taxon>
        <taxon>Nematoda</taxon>
        <taxon>Chromadorea</taxon>
        <taxon>Rhabditida</taxon>
        <taxon>Rhabditina</taxon>
        <taxon>Rhabditomorpha</taxon>
        <taxon>Rhabditoidea</taxon>
        <taxon>Rhabditidae</taxon>
        <taxon>Peloderinae</taxon>
        <taxon>Caenorhabditis</taxon>
    </lineage>
</organism>
<evidence type="ECO:0000313" key="3">
    <source>
        <dbReference type="Proteomes" id="UP000005237"/>
    </source>
</evidence>
<feature type="compositionally biased region" description="Low complexity" evidence="1">
    <location>
        <begin position="640"/>
        <end position="659"/>
    </location>
</feature>
<dbReference type="PANTHER" id="PTHR23034">
    <property type="entry name" value="GLUTAMATE-RICH PROTEIN 3"/>
    <property type="match status" value="1"/>
</dbReference>
<feature type="compositionally biased region" description="Polar residues" evidence="1">
    <location>
        <begin position="984"/>
        <end position="1009"/>
    </location>
</feature>
<feature type="compositionally biased region" description="Polar residues" evidence="1">
    <location>
        <begin position="595"/>
        <end position="608"/>
    </location>
</feature>
<feature type="compositionally biased region" description="Low complexity" evidence="1">
    <location>
        <begin position="749"/>
        <end position="768"/>
    </location>
</feature>
<evidence type="ECO:0000313" key="2">
    <source>
        <dbReference type="EnsemblMetazoa" id="CJA12361.1"/>
    </source>
</evidence>
<feature type="region of interest" description="Disordered" evidence="1">
    <location>
        <begin position="1409"/>
        <end position="1441"/>
    </location>
</feature>
<feature type="compositionally biased region" description="Basic and acidic residues" evidence="1">
    <location>
        <begin position="502"/>
        <end position="511"/>
    </location>
</feature>
<feature type="compositionally biased region" description="Low complexity" evidence="1">
    <location>
        <begin position="703"/>
        <end position="714"/>
    </location>
</feature>
<dbReference type="OMA" id="HSEHHEP"/>
<feature type="region of interest" description="Disordered" evidence="1">
    <location>
        <begin position="228"/>
        <end position="307"/>
    </location>
</feature>
<feature type="compositionally biased region" description="Polar residues" evidence="1">
    <location>
        <begin position="560"/>
        <end position="569"/>
    </location>
</feature>
<feature type="region of interest" description="Disordered" evidence="1">
    <location>
        <begin position="92"/>
        <end position="128"/>
    </location>
</feature>
<feature type="compositionally biased region" description="Basic and acidic residues" evidence="1">
    <location>
        <begin position="1409"/>
        <end position="1431"/>
    </location>
</feature>
<feature type="compositionally biased region" description="Polar residues" evidence="1">
    <location>
        <begin position="847"/>
        <end position="872"/>
    </location>
</feature>
<reference evidence="3" key="1">
    <citation type="submission" date="2010-08" db="EMBL/GenBank/DDBJ databases">
        <authorList>
            <consortium name="Caenorhabditis japonica Sequencing Consortium"/>
            <person name="Wilson R.K."/>
        </authorList>
    </citation>
    <scope>NUCLEOTIDE SEQUENCE [LARGE SCALE GENOMIC DNA]</scope>
    <source>
        <strain evidence="3">DF5081</strain>
    </source>
</reference>
<feature type="compositionally biased region" description="Polar residues" evidence="1">
    <location>
        <begin position="512"/>
        <end position="529"/>
    </location>
</feature>
<feature type="compositionally biased region" description="Polar residues" evidence="1">
    <location>
        <begin position="666"/>
        <end position="682"/>
    </location>
</feature>
<feature type="compositionally biased region" description="Low complexity" evidence="1">
    <location>
        <begin position="952"/>
        <end position="973"/>
    </location>
</feature>